<reference evidence="2" key="1">
    <citation type="submission" date="2018-05" db="EMBL/GenBank/DDBJ databases">
        <authorList>
            <person name="Lanie J.A."/>
            <person name="Ng W.-L."/>
            <person name="Kazmierczak K.M."/>
            <person name="Andrzejewski T.M."/>
            <person name="Davidsen T.M."/>
            <person name="Wayne K.J."/>
            <person name="Tettelin H."/>
            <person name="Glass J.I."/>
            <person name="Rusch D."/>
            <person name="Podicherti R."/>
            <person name="Tsui H.-C.T."/>
            <person name="Winkler M.E."/>
        </authorList>
    </citation>
    <scope>NUCLEOTIDE SEQUENCE</scope>
</reference>
<dbReference type="SUPFAM" id="SSF52743">
    <property type="entry name" value="Subtilisin-like"/>
    <property type="match status" value="1"/>
</dbReference>
<name>A0A382KJK2_9ZZZZ</name>
<gene>
    <name evidence="2" type="ORF">METZ01_LOCUS277968</name>
</gene>
<evidence type="ECO:0000256" key="1">
    <source>
        <dbReference type="SAM" id="MobiDB-lite"/>
    </source>
</evidence>
<evidence type="ECO:0000313" key="2">
    <source>
        <dbReference type="EMBL" id="SVC25114.1"/>
    </source>
</evidence>
<organism evidence="2">
    <name type="scientific">marine metagenome</name>
    <dbReference type="NCBI Taxonomy" id="408172"/>
    <lineage>
        <taxon>unclassified sequences</taxon>
        <taxon>metagenomes</taxon>
        <taxon>ecological metagenomes</taxon>
    </lineage>
</organism>
<dbReference type="InterPro" id="IPR036852">
    <property type="entry name" value="Peptidase_S8/S53_dom_sf"/>
</dbReference>
<dbReference type="Gene3D" id="3.40.50.200">
    <property type="entry name" value="Peptidase S8/S53 domain"/>
    <property type="match status" value="1"/>
</dbReference>
<dbReference type="GO" id="GO:0006508">
    <property type="term" value="P:proteolysis"/>
    <property type="evidence" value="ECO:0007669"/>
    <property type="project" value="InterPro"/>
</dbReference>
<feature type="non-terminal residue" evidence="2">
    <location>
        <position position="1"/>
    </location>
</feature>
<feature type="region of interest" description="Disordered" evidence="1">
    <location>
        <begin position="32"/>
        <end position="59"/>
    </location>
</feature>
<feature type="non-terminal residue" evidence="2">
    <location>
        <position position="317"/>
    </location>
</feature>
<sequence>VRRSPALIVRAGVLAALALAAPVFTATPLPAASNETQASWNREATANGTTKDRGVTSRRATATTSEGLGLLGVPAWHAAGHLGAGVTVAILDLGFKGLNDVPADELPADLVTIAFDGDGVLNRLTDHGTQMAEIVHDVAPGADLVAMTFSDDRFVEAVAWLELAGVDVVSFSMEWTDGPLDGTHWTAPIIQASIDAGVTWVVAAGNSAQTHHNGTTMDVDGDGWIEVTSGGIEQNDFVVEAGDQAEISLSWNDPATDLDLCLFDMQVAPPSGPATLLSCTKNPQGSGEAATEILTISNLTGASRRYGYGLIRRSGPV</sequence>
<proteinExistence type="predicted"/>
<protein>
    <recommendedName>
        <fullName evidence="3">Peptidase S8/S53 domain-containing protein</fullName>
    </recommendedName>
</protein>
<accession>A0A382KJK2</accession>
<dbReference type="EMBL" id="UINC01081351">
    <property type="protein sequence ID" value="SVC25114.1"/>
    <property type="molecule type" value="Genomic_DNA"/>
</dbReference>
<feature type="compositionally biased region" description="Polar residues" evidence="1">
    <location>
        <begin position="33"/>
        <end position="49"/>
    </location>
</feature>
<dbReference type="GO" id="GO:0004252">
    <property type="term" value="F:serine-type endopeptidase activity"/>
    <property type="evidence" value="ECO:0007669"/>
    <property type="project" value="InterPro"/>
</dbReference>
<dbReference type="AlphaFoldDB" id="A0A382KJK2"/>
<evidence type="ECO:0008006" key="3">
    <source>
        <dbReference type="Google" id="ProtNLM"/>
    </source>
</evidence>